<keyword evidence="11" id="KW-1185">Reference proteome</keyword>
<sequence length="272" mass="30061">MPIAIQGIPGSFHHQVAINVFGIDADVLCFDTFEEIAAAVGNGSASQGVMAIENSIAGAILPNYEVIDRHGLFIQGEHYLPISHNLMALPGLKVENLQVVKSHPMAILQCQTFFQKHPHIKLEPGKDTASVAREISEKKLQYQGAIASHKAAEIYGLEILAENIQTVEENFTRFILLAKEPEKPAQIPNKASLKVIIRNEKGALAKLLQIFADQDLDLSKIQSIPVIEKPWDYAFFIDTLISDYSKYSKALEKVRGAGNEVKIFGEYISQKP</sequence>
<evidence type="ECO:0000256" key="3">
    <source>
        <dbReference type="ARBA" id="ARBA00022605"/>
    </source>
</evidence>
<evidence type="ECO:0000256" key="2">
    <source>
        <dbReference type="ARBA" id="ARBA00013147"/>
    </source>
</evidence>
<keyword evidence="4" id="KW-0057">Aromatic amino acid biosynthesis</keyword>
<dbReference type="GO" id="GO:0004664">
    <property type="term" value="F:prephenate dehydratase activity"/>
    <property type="evidence" value="ECO:0007669"/>
    <property type="project" value="UniProtKB-EC"/>
</dbReference>
<dbReference type="Proteomes" id="UP001319104">
    <property type="component" value="Unassembled WGS sequence"/>
</dbReference>
<feature type="domain" description="Prephenate dehydratase" evidence="8">
    <location>
        <begin position="2"/>
        <end position="179"/>
    </location>
</feature>
<dbReference type="AlphaFoldDB" id="A0AAP2CG82"/>
<organism evidence="10 11">
    <name type="scientific">Litoribacter ruber</name>
    <dbReference type="NCBI Taxonomy" id="702568"/>
    <lineage>
        <taxon>Bacteria</taxon>
        <taxon>Pseudomonadati</taxon>
        <taxon>Bacteroidota</taxon>
        <taxon>Cytophagia</taxon>
        <taxon>Cytophagales</taxon>
        <taxon>Cyclobacteriaceae</taxon>
        <taxon>Litoribacter</taxon>
    </lineage>
</organism>
<name>A0AAP2CG82_9BACT</name>
<dbReference type="InterPro" id="IPR001086">
    <property type="entry name" value="Preph_deHydtase"/>
</dbReference>
<dbReference type="EC" id="4.2.1.51" evidence="2"/>
<comment type="caution">
    <text evidence="10">The sequence shown here is derived from an EMBL/GenBank/DDBJ whole genome shotgun (WGS) entry which is preliminary data.</text>
</comment>
<dbReference type="Pfam" id="PF01842">
    <property type="entry name" value="ACT"/>
    <property type="match status" value="1"/>
</dbReference>
<evidence type="ECO:0000256" key="4">
    <source>
        <dbReference type="ARBA" id="ARBA00023141"/>
    </source>
</evidence>
<dbReference type="InterPro" id="IPR045865">
    <property type="entry name" value="ACT-like_dom_sf"/>
</dbReference>
<dbReference type="PANTHER" id="PTHR21022">
    <property type="entry name" value="PREPHENATE DEHYDRATASE P PROTEIN"/>
    <property type="match status" value="1"/>
</dbReference>
<evidence type="ECO:0000259" key="8">
    <source>
        <dbReference type="PROSITE" id="PS51171"/>
    </source>
</evidence>
<evidence type="ECO:0000256" key="7">
    <source>
        <dbReference type="ARBA" id="ARBA00047848"/>
    </source>
</evidence>
<evidence type="ECO:0000256" key="1">
    <source>
        <dbReference type="ARBA" id="ARBA00004741"/>
    </source>
</evidence>
<dbReference type="EMBL" id="JAHCMY010000003">
    <property type="protein sequence ID" value="MBS9524068.1"/>
    <property type="molecule type" value="Genomic_DNA"/>
</dbReference>
<dbReference type="GO" id="GO:0009094">
    <property type="term" value="P:L-phenylalanine biosynthetic process"/>
    <property type="evidence" value="ECO:0007669"/>
    <property type="project" value="UniProtKB-KW"/>
</dbReference>
<dbReference type="GO" id="GO:0005737">
    <property type="term" value="C:cytoplasm"/>
    <property type="evidence" value="ECO:0007669"/>
    <property type="project" value="TreeGrafter"/>
</dbReference>
<dbReference type="CDD" id="cd04905">
    <property type="entry name" value="ACT_CM-PDT"/>
    <property type="match status" value="1"/>
</dbReference>
<evidence type="ECO:0000256" key="5">
    <source>
        <dbReference type="ARBA" id="ARBA00023222"/>
    </source>
</evidence>
<dbReference type="Pfam" id="PF00800">
    <property type="entry name" value="PDT"/>
    <property type="match status" value="1"/>
</dbReference>
<keyword evidence="3" id="KW-0028">Amino-acid biosynthesis</keyword>
<evidence type="ECO:0000313" key="11">
    <source>
        <dbReference type="Proteomes" id="UP001319104"/>
    </source>
</evidence>
<gene>
    <name evidence="10" type="ORF">KI659_08585</name>
</gene>
<keyword evidence="5" id="KW-0584">Phenylalanine biosynthesis</keyword>
<dbReference type="PROSITE" id="PS51171">
    <property type="entry name" value="PREPHENATE_DEHYDR_3"/>
    <property type="match status" value="1"/>
</dbReference>
<comment type="pathway">
    <text evidence="1">Amino-acid biosynthesis; L-phenylalanine biosynthesis; phenylpyruvate from prephenate: step 1/1.</text>
</comment>
<dbReference type="SUPFAM" id="SSF55021">
    <property type="entry name" value="ACT-like"/>
    <property type="match status" value="1"/>
</dbReference>
<keyword evidence="6" id="KW-0456">Lyase</keyword>
<dbReference type="PANTHER" id="PTHR21022:SF19">
    <property type="entry name" value="PREPHENATE DEHYDRATASE-RELATED"/>
    <property type="match status" value="1"/>
</dbReference>
<dbReference type="CDD" id="cd13631">
    <property type="entry name" value="PBP2_Ct-PDT_like"/>
    <property type="match status" value="1"/>
</dbReference>
<dbReference type="PROSITE" id="PS51671">
    <property type="entry name" value="ACT"/>
    <property type="match status" value="1"/>
</dbReference>
<evidence type="ECO:0000259" key="9">
    <source>
        <dbReference type="PROSITE" id="PS51671"/>
    </source>
</evidence>
<dbReference type="Gene3D" id="3.30.70.260">
    <property type="match status" value="1"/>
</dbReference>
<evidence type="ECO:0000256" key="6">
    <source>
        <dbReference type="ARBA" id="ARBA00023239"/>
    </source>
</evidence>
<evidence type="ECO:0000313" key="10">
    <source>
        <dbReference type="EMBL" id="MBS9524068.1"/>
    </source>
</evidence>
<accession>A0AAP2CG82</accession>
<dbReference type="SUPFAM" id="SSF53850">
    <property type="entry name" value="Periplasmic binding protein-like II"/>
    <property type="match status" value="1"/>
</dbReference>
<protein>
    <recommendedName>
        <fullName evidence="2">prephenate dehydratase</fullName>
        <ecNumber evidence="2">4.2.1.51</ecNumber>
    </recommendedName>
</protein>
<dbReference type="RefSeq" id="WP_213944919.1">
    <property type="nucleotide sequence ID" value="NZ_JAHCMY010000003.1"/>
</dbReference>
<dbReference type="Gene3D" id="3.40.190.10">
    <property type="entry name" value="Periplasmic binding protein-like II"/>
    <property type="match status" value="2"/>
</dbReference>
<comment type="catalytic activity">
    <reaction evidence="7">
        <text>prephenate + H(+) = 3-phenylpyruvate + CO2 + H2O</text>
        <dbReference type="Rhea" id="RHEA:21648"/>
        <dbReference type="ChEBI" id="CHEBI:15377"/>
        <dbReference type="ChEBI" id="CHEBI:15378"/>
        <dbReference type="ChEBI" id="CHEBI:16526"/>
        <dbReference type="ChEBI" id="CHEBI:18005"/>
        <dbReference type="ChEBI" id="CHEBI:29934"/>
        <dbReference type="EC" id="4.2.1.51"/>
    </reaction>
</comment>
<reference evidence="10 11" key="1">
    <citation type="submission" date="2021-05" db="EMBL/GenBank/DDBJ databases">
        <authorList>
            <person name="Zhang Z.D."/>
            <person name="Osman G."/>
        </authorList>
    </citation>
    <scope>NUCLEOTIDE SEQUENCE [LARGE SCALE GENOMIC DNA]</scope>
    <source>
        <strain evidence="10 11">KCTC 32217</strain>
    </source>
</reference>
<proteinExistence type="predicted"/>
<dbReference type="InterPro" id="IPR002912">
    <property type="entry name" value="ACT_dom"/>
</dbReference>
<feature type="domain" description="ACT" evidence="9">
    <location>
        <begin position="192"/>
        <end position="268"/>
    </location>
</feature>